<evidence type="ECO:0008006" key="5">
    <source>
        <dbReference type="Google" id="ProtNLM"/>
    </source>
</evidence>
<dbReference type="STRING" id="394096.DB31_0936"/>
<comment type="caution">
    <text evidence="3">The sequence shown here is derived from an EMBL/GenBank/DDBJ whole genome shotgun (WGS) entry which is preliminary data.</text>
</comment>
<feature type="chain" id="PRO_5001799710" description="Lipoprotein" evidence="2">
    <location>
        <begin position="20"/>
        <end position="359"/>
    </location>
</feature>
<protein>
    <recommendedName>
        <fullName evidence="5">Lipoprotein</fullName>
    </recommendedName>
</protein>
<dbReference type="RefSeq" id="WP_044192343.1">
    <property type="nucleotide sequence ID" value="NZ_JMCB01000010.1"/>
</dbReference>
<feature type="compositionally biased region" description="Gly residues" evidence="1">
    <location>
        <begin position="83"/>
        <end position="94"/>
    </location>
</feature>
<keyword evidence="2" id="KW-0732">Signal</keyword>
<sequence length="359" mass="37172">MNRSRFLAAALALVGLLGAAEVRSASSDQQSRLKSFQDKAQKERQAQKLDRKALFAKYPTPEIALVTAGGGGSPDEPPKSKGKGGGAAGGSAPGGSPGGAAGFVAVGTEATLSATGRFLPGSLSTVECQGVEVISEKITESNAEVRVKVTTAAPAGPCDLRIISPVSLASARRVAFRVIGNYNWELSLANGWKARMKTAAKPDTDLISGTSDWFDKGGKSLGSREVKVERTFDGYQVTVQRTAEEQAASDQAMNESGKAFKSQDNQQAAAAIQAKMQAECMKLPPAQMGGCIQKYTAEMTALSQRVQTQSQAGEKKAIASAVGCQALQLAVNEGKVTGRGTNCGAPGEVNVTGTVTATK</sequence>
<keyword evidence="4" id="KW-1185">Reference proteome</keyword>
<accession>A0A085WFK0</accession>
<organism evidence="3 4">
    <name type="scientific">Hyalangium minutum</name>
    <dbReference type="NCBI Taxonomy" id="394096"/>
    <lineage>
        <taxon>Bacteria</taxon>
        <taxon>Pseudomonadati</taxon>
        <taxon>Myxococcota</taxon>
        <taxon>Myxococcia</taxon>
        <taxon>Myxococcales</taxon>
        <taxon>Cystobacterineae</taxon>
        <taxon>Archangiaceae</taxon>
        <taxon>Hyalangium</taxon>
    </lineage>
</organism>
<gene>
    <name evidence="3" type="ORF">DB31_0936</name>
</gene>
<name>A0A085WFK0_9BACT</name>
<proteinExistence type="predicted"/>
<feature type="region of interest" description="Disordered" evidence="1">
    <location>
        <begin position="24"/>
        <end position="51"/>
    </location>
</feature>
<evidence type="ECO:0000313" key="4">
    <source>
        <dbReference type="Proteomes" id="UP000028725"/>
    </source>
</evidence>
<dbReference type="Proteomes" id="UP000028725">
    <property type="component" value="Unassembled WGS sequence"/>
</dbReference>
<dbReference type="EMBL" id="JMCB01000010">
    <property type="protein sequence ID" value="KFE66463.1"/>
    <property type="molecule type" value="Genomic_DNA"/>
</dbReference>
<dbReference type="OrthoDB" id="9892192at2"/>
<feature type="compositionally biased region" description="Polar residues" evidence="1">
    <location>
        <begin position="24"/>
        <end position="34"/>
    </location>
</feature>
<evidence type="ECO:0000256" key="2">
    <source>
        <dbReference type="SAM" id="SignalP"/>
    </source>
</evidence>
<feature type="compositionally biased region" description="Basic and acidic residues" evidence="1">
    <location>
        <begin position="35"/>
        <end position="51"/>
    </location>
</feature>
<dbReference type="AlphaFoldDB" id="A0A085WFK0"/>
<reference evidence="3 4" key="1">
    <citation type="submission" date="2014-04" db="EMBL/GenBank/DDBJ databases">
        <title>Genome assembly of Hyalangium minutum DSM 14724.</title>
        <authorList>
            <person name="Sharma G."/>
            <person name="Subramanian S."/>
        </authorList>
    </citation>
    <scope>NUCLEOTIDE SEQUENCE [LARGE SCALE GENOMIC DNA]</scope>
    <source>
        <strain evidence="3 4">DSM 14724</strain>
    </source>
</reference>
<feature type="region of interest" description="Disordered" evidence="1">
    <location>
        <begin position="65"/>
        <end position="94"/>
    </location>
</feature>
<evidence type="ECO:0000256" key="1">
    <source>
        <dbReference type="SAM" id="MobiDB-lite"/>
    </source>
</evidence>
<evidence type="ECO:0000313" key="3">
    <source>
        <dbReference type="EMBL" id="KFE66463.1"/>
    </source>
</evidence>
<feature type="signal peptide" evidence="2">
    <location>
        <begin position="1"/>
        <end position="19"/>
    </location>
</feature>